<feature type="domain" description="Helicase C-terminal" evidence="5">
    <location>
        <begin position="1"/>
        <end position="105"/>
    </location>
</feature>
<name>A0A0N5BCX6_STREA</name>
<sequence>MLALLLINNGIRASSLNSDHWQEDREKTLYEFRSGNIDVLVVTDVVARGIDICDLDYVMIVDLPGDFTTSIHRVERTGRIKEGEATTIYDPKKDCILANDISNVN</sequence>
<keyword evidence="1" id="KW-0547">Nucleotide-binding</keyword>
<evidence type="ECO:0000256" key="4">
    <source>
        <dbReference type="ARBA" id="ARBA00022840"/>
    </source>
</evidence>
<dbReference type="PANTHER" id="PTHR47959">
    <property type="entry name" value="ATP-DEPENDENT RNA HELICASE RHLE-RELATED"/>
    <property type="match status" value="1"/>
</dbReference>
<dbReference type="InterPro" id="IPR001650">
    <property type="entry name" value="Helicase_C-like"/>
</dbReference>
<dbReference type="Pfam" id="PF00271">
    <property type="entry name" value="Helicase_C"/>
    <property type="match status" value="1"/>
</dbReference>
<evidence type="ECO:0000313" key="6">
    <source>
        <dbReference type="Proteomes" id="UP000046392"/>
    </source>
</evidence>
<dbReference type="CDD" id="cd18787">
    <property type="entry name" value="SF2_C_DEAD"/>
    <property type="match status" value="1"/>
</dbReference>
<evidence type="ECO:0000256" key="3">
    <source>
        <dbReference type="ARBA" id="ARBA00022806"/>
    </source>
</evidence>
<evidence type="ECO:0000256" key="1">
    <source>
        <dbReference type="ARBA" id="ARBA00022741"/>
    </source>
</evidence>
<dbReference type="InterPro" id="IPR027417">
    <property type="entry name" value="P-loop_NTPase"/>
</dbReference>
<dbReference type="WBParaSite" id="SPAL_0000387000.1">
    <property type="protein sequence ID" value="SPAL_0000387000.1"/>
    <property type="gene ID" value="SPAL_0000387000"/>
</dbReference>
<dbReference type="SMART" id="SM00490">
    <property type="entry name" value="HELICc"/>
    <property type="match status" value="1"/>
</dbReference>
<dbReference type="Proteomes" id="UP000046392">
    <property type="component" value="Unplaced"/>
</dbReference>
<keyword evidence="4" id="KW-0067">ATP-binding</keyword>
<organism evidence="6 7">
    <name type="scientific">Strongyloides papillosus</name>
    <name type="common">Intestinal threadworm</name>
    <dbReference type="NCBI Taxonomy" id="174720"/>
    <lineage>
        <taxon>Eukaryota</taxon>
        <taxon>Metazoa</taxon>
        <taxon>Ecdysozoa</taxon>
        <taxon>Nematoda</taxon>
        <taxon>Chromadorea</taxon>
        <taxon>Rhabditida</taxon>
        <taxon>Tylenchina</taxon>
        <taxon>Panagrolaimomorpha</taxon>
        <taxon>Strongyloidoidea</taxon>
        <taxon>Strongyloididae</taxon>
        <taxon>Strongyloides</taxon>
    </lineage>
</organism>
<dbReference type="SUPFAM" id="SSF52540">
    <property type="entry name" value="P-loop containing nucleoside triphosphate hydrolases"/>
    <property type="match status" value="1"/>
</dbReference>
<dbReference type="InterPro" id="IPR050079">
    <property type="entry name" value="DEAD_box_RNA_helicase"/>
</dbReference>
<dbReference type="STRING" id="174720.A0A0N5BCX6"/>
<evidence type="ECO:0000259" key="5">
    <source>
        <dbReference type="PROSITE" id="PS51194"/>
    </source>
</evidence>
<dbReference type="GO" id="GO:0005829">
    <property type="term" value="C:cytosol"/>
    <property type="evidence" value="ECO:0007669"/>
    <property type="project" value="TreeGrafter"/>
</dbReference>
<evidence type="ECO:0000313" key="7">
    <source>
        <dbReference type="WBParaSite" id="SPAL_0000387000.1"/>
    </source>
</evidence>
<dbReference type="PANTHER" id="PTHR47959:SF1">
    <property type="entry name" value="ATP-DEPENDENT RNA HELICASE DBPA"/>
    <property type="match status" value="1"/>
</dbReference>
<dbReference type="GO" id="GO:0005524">
    <property type="term" value="F:ATP binding"/>
    <property type="evidence" value="ECO:0007669"/>
    <property type="project" value="UniProtKB-KW"/>
</dbReference>
<dbReference type="Gene3D" id="3.40.50.300">
    <property type="entry name" value="P-loop containing nucleotide triphosphate hydrolases"/>
    <property type="match status" value="1"/>
</dbReference>
<keyword evidence="3" id="KW-0347">Helicase</keyword>
<reference evidence="7" key="1">
    <citation type="submission" date="2017-02" db="UniProtKB">
        <authorList>
            <consortium name="WormBaseParasite"/>
        </authorList>
    </citation>
    <scope>IDENTIFICATION</scope>
</reference>
<evidence type="ECO:0000256" key="2">
    <source>
        <dbReference type="ARBA" id="ARBA00022801"/>
    </source>
</evidence>
<dbReference type="PROSITE" id="PS51194">
    <property type="entry name" value="HELICASE_CTER"/>
    <property type="match status" value="1"/>
</dbReference>
<proteinExistence type="predicted"/>
<keyword evidence="2" id="KW-0378">Hydrolase</keyword>
<dbReference type="AlphaFoldDB" id="A0A0N5BCX6"/>
<accession>A0A0N5BCX6</accession>
<dbReference type="GO" id="GO:0003724">
    <property type="term" value="F:RNA helicase activity"/>
    <property type="evidence" value="ECO:0007669"/>
    <property type="project" value="TreeGrafter"/>
</dbReference>
<protein>
    <submittedName>
        <fullName evidence="7">Helicase C-terminal domain-containing protein</fullName>
    </submittedName>
</protein>
<dbReference type="GO" id="GO:0016787">
    <property type="term" value="F:hydrolase activity"/>
    <property type="evidence" value="ECO:0007669"/>
    <property type="project" value="UniProtKB-KW"/>
</dbReference>
<keyword evidence="6" id="KW-1185">Reference proteome</keyword>